<dbReference type="GeneID" id="56590448"/>
<evidence type="ECO:0000313" key="3">
    <source>
        <dbReference type="Proteomes" id="UP000076825"/>
    </source>
</evidence>
<sequence>MQKPHDAGTNVHFLNQPSGEQSPSDVLGTLFDALKMAKENRTEGDIEARAANEQHIEGEGNIQLAGEAAPRQSITGNNNIQIGVVQLVVNVKVNIER</sequence>
<evidence type="ECO:0000313" key="2">
    <source>
        <dbReference type="EMBL" id="SAI70597.1"/>
    </source>
</evidence>
<dbReference type="OrthoDB" id="8667205at2"/>
<dbReference type="KEGG" id="btrm:SAMEA390648702281"/>
<evidence type="ECO:0000256" key="1">
    <source>
        <dbReference type="SAM" id="MobiDB-lite"/>
    </source>
</evidence>
<name>A0A157NNV4_9BORD</name>
<gene>
    <name evidence="2" type="ORF">SAMEA3906487_02281</name>
</gene>
<accession>A0A157NNV4</accession>
<dbReference type="EMBL" id="LT546645">
    <property type="protein sequence ID" value="SAI70597.1"/>
    <property type="molecule type" value="Genomic_DNA"/>
</dbReference>
<feature type="compositionally biased region" description="Polar residues" evidence="1">
    <location>
        <begin position="12"/>
        <end position="23"/>
    </location>
</feature>
<dbReference type="RefSeq" id="WP_115638906.1">
    <property type="nucleotide sequence ID" value="NZ_CP016340.1"/>
</dbReference>
<organism evidence="2 3">
    <name type="scientific">Bordetella trematum</name>
    <dbReference type="NCBI Taxonomy" id="123899"/>
    <lineage>
        <taxon>Bacteria</taxon>
        <taxon>Pseudomonadati</taxon>
        <taxon>Pseudomonadota</taxon>
        <taxon>Betaproteobacteria</taxon>
        <taxon>Burkholderiales</taxon>
        <taxon>Alcaligenaceae</taxon>
        <taxon>Bordetella</taxon>
    </lineage>
</organism>
<dbReference type="Proteomes" id="UP000076825">
    <property type="component" value="Chromosome 1"/>
</dbReference>
<keyword evidence="3" id="KW-1185">Reference proteome</keyword>
<proteinExistence type="predicted"/>
<dbReference type="AlphaFoldDB" id="A0A157NNV4"/>
<protein>
    <submittedName>
        <fullName evidence="2">Uncharacterized protein</fullName>
    </submittedName>
</protein>
<dbReference type="PATRIC" id="fig|123899.6.peg.2269"/>
<reference evidence="2 3" key="1">
    <citation type="submission" date="2016-04" db="EMBL/GenBank/DDBJ databases">
        <authorList>
            <consortium name="Pathogen Informatics"/>
        </authorList>
    </citation>
    <scope>NUCLEOTIDE SEQUENCE [LARGE SCALE GENOMIC DNA]</scope>
    <source>
        <strain evidence="2 3">H044680328</strain>
    </source>
</reference>
<feature type="region of interest" description="Disordered" evidence="1">
    <location>
        <begin position="1"/>
        <end position="23"/>
    </location>
</feature>